<dbReference type="Pfam" id="PF00855">
    <property type="entry name" value="PWWP"/>
    <property type="match status" value="1"/>
</dbReference>
<dbReference type="STRING" id="48701.ENSPMEP00000018864"/>
<reference evidence="3" key="2">
    <citation type="submission" date="2025-09" db="UniProtKB">
        <authorList>
            <consortium name="Ensembl"/>
        </authorList>
    </citation>
    <scope>IDENTIFICATION</scope>
</reference>
<dbReference type="PANTHER" id="PTHR15999:SF2">
    <property type="entry name" value="ZINC FINGER CW-TYPE PWWP DOMAIN PROTEIN 1"/>
    <property type="match status" value="1"/>
</dbReference>
<feature type="compositionally biased region" description="Low complexity" evidence="1">
    <location>
        <begin position="22"/>
        <end position="33"/>
    </location>
</feature>
<evidence type="ECO:0000256" key="1">
    <source>
        <dbReference type="SAM" id="MobiDB-lite"/>
    </source>
</evidence>
<name>A0A3B3XUV3_9TELE</name>
<dbReference type="SUPFAM" id="SSF63748">
    <property type="entry name" value="Tudor/PWWP/MBT"/>
    <property type="match status" value="1"/>
</dbReference>
<dbReference type="Ensembl" id="ENSPMET00000028115.1">
    <property type="protein sequence ID" value="ENSPMEP00000018864.1"/>
    <property type="gene ID" value="ENSPMEG00000021842.1"/>
</dbReference>
<dbReference type="PANTHER" id="PTHR15999">
    <property type="entry name" value="ZINC FINGER CW-TYPE PWWP DOMAIN PROTEIN 1"/>
    <property type="match status" value="1"/>
</dbReference>
<dbReference type="GO" id="GO:0005634">
    <property type="term" value="C:nucleus"/>
    <property type="evidence" value="ECO:0007669"/>
    <property type="project" value="TreeGrafter"/>
</dbReference>
<sequence length="153" mass="17494">PRPLTRAASAQPCQPPPPPSNTRLSTATSSQTTLPPPPLPHIQPSGSRKKPPPPVKFAEGEIVWAKFGRRPWWPCEVLSDPALGVYHRMKEPCDRLCRLYHVRTFGEPKEFVWVEEKSTQAFHGGFEFDQLLLLRRRSKQREQNNRNTVSVHL</sequence>
<dbReference type="PROSITE" id="PS50812">
    <property type="entry name" value="PWWP"/>
    <property type="match status" value="1"/>
</dbReference>
<reference evidence="3" key="1">
    <citation type="submission" date="2025-08" db="UniProtKB">
        <authorList>
            <consortium name="Ensembl"/>
        </authorList>
    </citation>
    <scope>IDENTIFICATION</scope>
</reference>
<dbReference type="Gene3D" id="2.30.30.140">
    <property type="match status" value="1"/>
</dbReference>
<protein>
    <recommendedName>
        <fullName evidence="2">PWWP domain-containing protein</fullName>
    </recommendedName>
</protein>
<dbReference type="Proteomes" id="UP000261480">
    <property type="component" value="Unplaced"/>
</dbReference>
<organism evidence="3 4">
    <name type="scientific">Poecilia mexicana</name>
    <dbReference type="NCBI Taxonomy" id="48701"/>
    <lineage>
        <taxon>Eukaryota</taxon>
        <taxon>Metazoa</taxon>
        <taxon>Chordata</taxon>
        <taxon>Craniata</taxon>
        <taxon>Vertebrata</taxon>
        <taxon>Euteleostomi</taxon>
        <taxon>Actinopterygii</taxon>
        <taxon>Neopterygii</taxon>
        <taxon>Teleostei</taxon>
        <taxon>Neoteleostei</taxon>
        <taxon>Acanthomorphata</taxon>
        <taxon>Ovalentaria</taxon>
        <taxon>Atherinomorphae</taxon>
        <taxon>Cyprinodontiformes</taxon>
        <taxon>Poeciliidae</taxon>
        <taxon>Poeciliinae</taxon>
        <taxon>Poecilia</taxon>
    </lineage>
</organism>
<proteinExistence type="predicted"/>
<evidence type="ECO:0000313" key="4">
    <source>
        <dbReference type="Proteomes" id="UP000261480"/>
    </source>
</evidence>
<feature type="domain" description="PWWP" evidence="2">
    <location>
        <begin position="59"/>
        <end position="124"/>
    </location>
</feature>
<accession>A0A3B3XUV3</accession>
<dbReference type="InterPro" id="IPR000313">
    <property type="entry name" value="PWWP_dom"/>
</dbReference>
<evidence type="ECO:0000313" key="3">
    <source>
        <dbReference type="Ensembl" id="ENSPMEP00000018864.1"/>
    </source>
</evidence>
<dbReference type="AlphaFoldDB" id="A0A3B3XUV3"/>
<keyword evidence="4" id="KW-1185">Reference proteome</keyword>
<dbReference type="InterPro" id="IPR042778">
    <property type="entry name" value="ZCWPW1/ZCWPW2"/>
</dbReference>
<feature type="region of interest" description="Disordered" evidence="1">
    <location>
        <begin position="1"/>
        <end position="55"/>
    </location>
</feature>
<evidence type="ECO:0000259" key="2">
    <source>
        <dbReference type="PROSITE" id="PS50812"/>
    </source>
</evidence>